<gene>
    <name evidence="1" type="ORF">SDC9_103174</name>
</gene>
<sequence>MKKVLLISFLILGFSFTANSQNKYQGEVQIGYNFGVKDFDPDYANLSFINGIRFNKNLFAGIGVGLNTYSIFESGVDKEYALPIFINAKAYLPVSPQTDFFASLDCGYWFGISSNLKEVGGLMLTPSVGVCFDLGKSYGLNLSLGYNHQNWSADGPVSVNTGAIGIKVGFSF</sequence>
<name>A0A645ASX8_9ZZZZ</name>
<reference evidence="1" key="1">
    <citation type="submission" date="2019-08" db="EMBL/GenBank/DDBJ databases">
        <authorList>
            <person name="Kucharzyk K."/>
            <person name="Murdoch R.W."/>
            <person name="Higgins S."/>
            <person name="Loffler F."/>
        </authorList>
    </citation>
    <scope>NUCLEOTIDE SEQUENCE</scope>
</reference>
<dbReference type="EMBL" id="VSSQ01015725">
    <property type="protein sequence ID" value="MPM56372.1"/>
    <property type="molecule type" value="Genomic_DNA"/>
</dbReference>
<accession>A0A645ASX8</accession>
<protein>
    <recommendedName>
        <fullName evidence="2">Outer membrane protein beta-barrel domain-containing protein</fullName>
    </recommendedName>
</protein>
<proteinExistence type="predicted"/>
<comment type="caution">
    <text evidence="1">The sequence shown here is derived from an EMBL/GenBank/DDBJ whole genome shotgun (WGS) entry which is preliminary data.</text>
</comment>
<dbReference type="AlphaFoldDB" id="A0A645ASX8"/>
<evidence type="ECO:0008006" key="2">
    <source>
        <dbReference type="Google" id="ProtNLM"/>
    </source>
</evidence>
<organism evidence="1">
    <name type="scientific">bioreactor metagenome</name>
    <dbReference type="NCBI Taxonomy" id="1076179"/>
    <lineage>
        <taxon>unclassified sequences</taxon>
        <taxon>metagenomes</taxon>
        <taxon>ecological metagenomes</taxon>
    </lineage>
</organism>
<evidence type="ECO:0000313" key="1">
    <source>
        <dbReference type="EMBL" id="MPM56372.1"/>
    </source>
</evidence>